<feature type="region of interest" description="Disordered" evidence="1">
    <location>
        <begin position="2116"/>
        <end position="2138"/>
    </location>
</feature>
<reference evidence="3" key="1">
    <citation type="journal article" date="2023" name="GigaByte">
        <title>Genome assembly of the bearded iris, Iris pallida Lam.</title>
        <authorList>
            <person name="Bruccoleri R.E."/>
            <person name="Oakeley E.J."/>
            <person name="Faust A.M.E."/>
            <person name="Altorfer M."/>
            <person name="Dessus-Babus S."/>
            <person name="Burckhardt D."/>
            <person name="Oertli M."/>
            <person name="Naumann U."/>
            <person name="Petersen F."/>
            <person name="Wong J."/>
        </authorList>
    </citation>
    <scope>NUCLEOTIDE SEQUENCE</scope>
    <source>
        <strain evidence="3">GSM-AAB239-AS_SAM_17_03QT</strain>
    </source>
</reference>
<evidence type="ECO:0000313" key="4">
    <source>
        <dbReference type="Proteomes" id="UP001140949"/>
    </source>
</evidence>
<dbReference type="CDD" id="cd05162">
    <property type="entry name" value="PWWP"/>
    <property type="match status" value="1"/>
</dbReference>
<protein>
    <recommendedName>
        <fullName evidence="2">PWWP domain-containing protein</fullName>
    </recommendedName>
</protein>
<feature type="region of interest" description="Disordered" evidence="1">
    <location>
        <begin position="1"/>
        <end position="147"/>
    </location>
</feature>
<dbReference type="InterPro" id="IPR017956">
    <property type="entry name" value="AT_hook_DNA-bd_motif"/>
</dbReference>
<dbReference type="EMBL" id="JANAVB010031019">
    <property type="protein sequence ID" value="KAJ6812510.1"/>
    <property type="molecule type" value="Genomic_DNA"/>
</dbReference>
<dbReference type="PANTHER" id="PTHR42851:SF4">
    <property type="entry name" value="PWWP DOMAIN-CONTAINING PROTEIN"/>
    <property type="match status" value="1"/>
</dbReference>
<dbReference type="PANTHER" id="PTHR42851">
    <property type="entry name" value="ALDOLASE-RELATED"/>
    <property type="match status" value="1"/>
</dbReference>
<feature type="compositionally biased region" description="Basic residues" evidence="1">
    <location>
        <begin position="1813"/>
        <end position="1822"/>
    </location>
</feature>
<feature type="region of interest" description="Disordered" evidence="1">
    <location>
        <begin position="205"/>
        <end position="276"/>
    </location>
</feature>
<feature type="region of interest" description="Disordered" evidence="1">
    <location>
        <begin position="2330"/>
        <end position="2355"/>
    </location>
</feature>
<dbReference type="Pfam" id="PF00855">
    <property type="entry name" value="PWWP"/>
    <property type="match status" value="1"/>
</dbReference>
<dbReference type="Proteomes" id="UP001140949">
    <property type="component" value="Unassembled WGS sequence"/>
</dbReference>
<evidence type="ECO:0000259" key="2">
    <source>
        <dbReference type="PROSITE" id="PS50812"/>
    </source>
</evidence>
<feature type="region of interest" description="Disordered" evidence="1">
    <location>
        <begin position="1741"/>
        <end position="1887"/>
    </location>
</feature>
<feature type="region of interest" description="Disordered" evidence="1">
    <location>
        <begin position="424"/>
        <end position="458"/>
    </location>
</feature>
<organism evidence="3 4">
    <name type="scientific">Iris pallida</name>
    <name type="common">Sweet iris</name>
    <dbReference type="NCBI Taxonomy" id="29817"/>
    <lineage>
        <taxon>Eukaryota</taxon>
        <taxon>Viridiplantae</taxon>
        <taxon>Streptophyta</taxon>
        <taxon>Embryophyta</taxon>
        <taxon>Tracheophyta</taxon>
        <taxon>Spermatophyta</taxon>
        <taxon>Magnoliopsida</taxon>
        <taxon>Liliopsida</taxon>
        <taxon>Asparagales</taxon>
        <taxon>Iridaceae</taxon>
        <taxon>Iridoideae</taxon>
        <taxon>Irideae</taxon>
        <taxon>Iris</taxon>
    </lineage>
</organism>
<dbReference type="GO" id="GO:0003677">
    <property type="term" value="F:DNA binding"/>
    <property type="evidence" value="ECO:0007669"/>
    <property type="project" value="InterPro"/>
</dbReference>
<name>A0AAX6F7W3_IRIPA</name>
<gene>
    <name evidence="3" type="ORF">M6B38_147900</name>
</gene>
<dbReference type="InterPro" id="IPR053063">
    <property type="entry name" value="PWWP_domain_containing_PDP"/>
</dbReference>
<feature type="compositionally biased region" description="Basic and acidic residues" evidence="1">
    <location>
        <begin position="54"/>
        <end position="64"/>
    </location>
</feature>
<feature type="compositionally biased region" description="Basic residues" evidence="1">
    <location>
        <begin position="1785"/>
        <end position="1794"/>
    </location>
</feature>
<dbReference type="SMART" id="SM00293">
    <property type="entry name" value="PWWP"/>
    <property type="match status" value="1"/>
</dbReference>
<dbReference type="PRINTS" id="PR00929">
    <property type="entry name" value="ATHOOK"/>
</dbReference>
<sequence>MAEACGVVDLEEAKDRSTGASEVADELEKEESGGLGCSETVEEVKVGASVSSAETEKQAAKEESAAGSPADQDPVDGSARVDAAEGISPSEKKESAGDEQVTTPPETEVPLVDDDQKSHTEYTKLADTAEEMHPQVSSIETNQGLQEEDDDGIASHVDLVAKDPVLDDLCRGEMGVRNVDMVDAAHASADLEPVDVVGVVHAESLGSESEANDESRLNLQKEDLASQPDRVAKEQPPSNSTVEVQNQEIGGETVESNKPVMDDSQGRDHKSSIRNIEEGDVVLDTAPVDDTLGHQADCGVVDTSLADTISEVQPQVKEGGTDVGCGSVMDDYHTEDEDASISKTNPVVTDKSNEEGDCSFDSVPVSDVIDHQTETYLDDPTGKALAKERGVDTDVDDGYIMKVNEVKDGVRGVHEVSNLQISSVETSQDLQEGDNEQKPNHIDSNIDSPADPVKDSVTADPEVEVQPQVIGREMEVANVEIMDVDQDSNVGITAGPNQADPVVVEVQTQVICQESEAGNESMMNLPKDTTTVGDIINLQADCVSEHANLDDLAVKSHSEIRSIETDEYDGFMMKSGEGKDHKVSGSHTPLTENDQNSHVELETVLDSVLVEADHFTKHPDQVNLVKEPEVSAGSDVDGDQERESEASACESSLMKTNQQIQEEGNTSFNPVVLDEAVDYQAVRAAEDKNLINRGSVITTTLDGLGTLSVAEAEKEDANPVTDEPLGSGYSLKPRMHLSQNFADLAAASSESLPVQVCAMTEGDTTTVGFGCVADSVSAEEQEAFVSKMHLVENTREDEKLLDSFAVGDKINHQADCASQDPDPADPSIELKARIENIEADGSDRFVMEGDENKDQEASLLQASLTATNQDVLEESDTLLNYVPPEADCYTNDTNQVNRSMEVKSDIVRTEIEVSDVPEVDADQDRDRESSALKSSLVEIQGEGNTMFNSVSVDDTIDHEVNCMPLDKNLTTGFGIVTAKLDGVMSVSVTELENGDANSVNDSSLGSKYSVVSGAGLTQNFGKFGAQSADTHPLDENTMVQGDVTKADANPVELQSRDTQVVDHNLVDKQDISELVSCSVVEPVNCGIGSLGENLMVTGDTVLENSNSVVEANTWRASELSEIRTVLSQGKGYIDLLQDADLDIEMQLVGISVDESFCANAHKVESSLGKSQIIITDSEVVNNGGMPQASACKRVESIQELEAKKEIQDPKNEVSSLKDEVAVGKQNVKVGKGELLKGTEKQAVKCLDTSIGGIPGMENKQHISYNLIFVDTANFSISDLVWGKVKSHPWWPGQIIDPSDASKLALKYQKKDNFLVAYFGDKTFAWCDDSQLKPFYSYFSQMEKQCSSDTFATAMNDILVEISRRVELGMTCSCFPDESYANIKFQKVDNAGVRKGNVTSFLDRPQVLNYFQPGELLEYIKTLAQFPNGGVDRLELVIAKSQLKAFYCSKGYPELPIFTVHRGLIEDVAEIPLSNVKGSGEDNAEHSTPHSTPDVPGLGSGKGKLRSSDNSSKKRKHVLEDDGKQKSTSGLTNEENALHLGDDGKSKCGLEASETLILSSSGMKHTVLGSDCTDSGRHKKRTPDFFGDIEPTSPSPTVISSFKIGEFIRRAASHLTGAPPIVKCQQESTPKNALQTDPRKGVVTDFDVLPHAPEENKAPETNLSENNSSPDEMFSQLCLAARDPMNGDSSMSMIVDFFSSFRNSCVSCIREGKKHVEKRKRGRPRKVISQPLFSELFSDISSSEEKPVEKRKRCRPKKYSDTAISDIGSSEEKHVKKCSSENQHIEKRRRGRPKKVIPQPAVSDIGSSEEKHAEKPKRGRPRKVTSQLASSDMSTPDHMKDSYWSDTNLEKRPRKKSLSDLKRKGENHEQTQQKKRKSAGGRPLSLPSVSMLENEQKLQLVAMNTNIKYPFIAERPIISVAEKIVDERMPTALILSFSSSDTLPSPTDLIRIFSRYGPLKEAETDVVIKTNCAKVVFKRRVDAEAAFSSAGKYSIFGPGLLSYQLKSLSLTTKPSQQTTQENHDTTSIVMPQDNLNPTIATLQGDHDQVISVAQNEHDEDLMTTPQDKQDTTASASKPEENHDTASVVIPQGNLNPTIATLQGDHDQVISVVEHDEDPMITPQDNHDTTTSASKPEENHDTASIVIPRENLNPTIANLQGDHDQAISVAPNEHDEELMTTPQDVNDTTMVSRPQNDDSGAITTPDETKDAELIHGCNLETSEVAEGGFALDIILVEAEAKLSPQVKYDAISIPQPEYYNDAASIPTPEKKNDAGLMQGCNLEISEVAEGGIALDTILVEAEAGLPQGKYDATSIPQPKEYHDAAPIAAPQDKLDSTTTSGDYHDAAPITSTEDQYETTQIESSSSLTEDKHDATVTTEHSDYHDAAPIVASPDYHDATPNTASQEYQGATPTTALQENYEATQEQSETVMEVDKIQVETEEESSR</sequence>
<feature type="compositionally biased region" description="Basic and acidic residues" evidence="1">
    <location>
        <begin position="213"/>
        <end position="224"/>
    </location>
</feature>
<feature type="compositionally biased region" description="Polar residues" evidence="1">
    <location>
        <begin position="2062"/>
        <end position="2074"/>
    </location>
</feature>
<feature type="compositionally biased region" description="Polar residues" evidence="1">
    <location>
        <begin position="653"/>
        <end position="667"/>
    </location>
</feature>
<feature type="region of interest" description="Disordered" evidence="1">
    <location>
        <begin position="1564"/>
        <end position="1591"/>
    </location>
</feature>
<feature type="compositionally biased region" description="Polar residues" evidence="1">
    <location>
        <begin position="1658"/>
        <end position="1669"/>
    </location>
</feature>
<evidence type="ECO:0000313" key="3">
    <source>
        <dbReference type="EMBL" id="KAJ6812510.1"/>
    </source>
</evidence>
<feature type="domain" description="PWWP" evidence="2">
    <location>
        <begin position="1276"/>
        <end position="1337"/>
    </location>
</feature>
<feature type="compositionally biased region" description="Basic and acidic residues" evidence="1">
    <location>
        <begin position="1535"/>
        <end position="1544"/>
    </location>
</feature>
<feature type="compositionally biased region" description="Polar residues" evidence="1">
    <location>
        <begin position="1823"/>
        <end position="1833"/>
    </location>
</feature>
<dbReference type="SMART" id="SM00384">
    <property type="entry name" value="AT_hook"/>
    <property type="match status" value="4"/>
</dbReference>
<dbReference type="SUPFAM" id="SSF63748">
    <property type="entry name" value="Tudor/PWWP/MBT"/>
    <property type="match status" value="1"/>
</dbReference>
<feature type="compositionally biased region" description="Basic and acidic residues" evidence="1">
    <location>
        <begin position="1834"/>
        <end position="1871"/>
    </location>
</feature>
<feature type="region of interest" description="Disordered" evidence="1">
    <location>
        <begin position="619"/>
        <end position="667"/>
    </location>
</feature>
<feature type="compositionally biased region" description="Basic and acidic residues" evidence="1">
    <location>
        <begin position="114"/>
        <end position="124"/>
    </location>
</feature>
<dbReference type="InterPro" id="IPR000313">
    <property type="entry name" value="PWWP_dom"/>
</dbReference>
<feature type="region of interest" description="Disordered" evidence="1">
    <location>
        <begin position="1650"/>
        <end position="1669"/>
    </location>
</feature>
<keyword evidence="4" id="KW-1185">Reference proteome</keyword>
<reference evidence="3" key="2">
    <citation type="submission" date="2023-04" db="EMBL/GenBank/DDBJ databases">
        <authorList>
            <person name="Bruccoleri R.E."/>
            <person name="Oakeley E.J."/>
            <person name="Faust A.-M."/>
            <person name="Dessus-Babus S."/>
            <person name="Altorfer M."/>
            <person name="Burckhardt D."/>
            <person name="Oertli M."/>
            <person name="Naumann U."/>
            <person name="Petersen F."/>
            <person name="Wong J."/>
        </authorList>
    </citation>
    <scope>NUCLEOTIDE SEQUENCE</scope>
    <source>
        <strain evidence="3">GSM-AAB239-AS_SAM_17_03QT</strain>
        <tissue evidence="3">Leaf</tissue>
    </source>
</reference>
<feature type="compositionally biased region" description="Polar residues" evidence="1">
    <location>
        <begin position="236"/>
        <end position="248"/>
    </location>
</feature>
<feature type="compositionally biased region" description="Basic and acidic residues" evidence="1">
    <location>
        <begin position="260"/>
        <end position="276"/>
    </location>
</feature>
<feature type="region of interest" description="Disordered" evidence="1">
    <location>
        <begin position="2056"/>
        <end position="2082"/>
    </location>
</feature>
<feature type="compositionally biased region" description="Polar residues" evidence="1">
    <location>
        <begin position="135"/>
        <end position="145"/>
    </location>
</feature>
<dbReference type="Gene3D" id="2.30.30.140">
    <property type="match status" value="1"/>
</dbReference>
<evidence type="ECO:0000256" key="1">
    <source>
        <dbReference type="SAM" id="MobiDB-lite"/>
    </source>
</evidence>
<proteinExistence type="predicted"/>
<feature type="compositionally biased region" description="Polar residues" evidence="1">
    <location>
        <begin position="1525"/>
        <end position="1534"/>
    </location>
</feature>
<accession>A0AAX6F7W3</accession>
<feature type="region of interest" description="Disordered" evidence="1">
    <location>
        <begin position="1475"/>
        <end position="1544"/>
    </location>
</feature>
<dbReference type="PROSITE" id="PS50812">
    <property type="entry name" value="PWWP"/>
    <property type="match status" value="1"/>
</dbReference>
<feature type="compositionally biased region" description="Basic and acidic residues" evidence="1">
    <location>
        <begin position="1478"/>
        <end position="1487"/>
    </location>
</feature>
<comment type="caution">
    <text evidence="3">The sequence shown here is derived from an EMBL/GenBank/DDBJ whole genome shotgun (WGS) entry which is preliminary data.</text>
</comment>